<dbReference type="Gene3D" id="3.90.1590.10">
    <property type="entry name" value="glutathione-dependent formaldehyde- activating enzyme (gfa)"/>
    <property type="match status" value="1"/>
</dbReference>
<comment type="similarity">
    <text evidence="1">Belongs to the Gfa family.</text>
</comment>
<evidence type="ECO:0000259" key="5">
    <source>
        <dbReference type="PROSITE" id="PS51891"/>
    </source>
</evidence>
<dbReference type="EMBL" id="JBGMEL010000001">
    <property type="protein sequence ID" value="MFA0789282.1"/>
    <property type="molecule type" value="Genomic_DNA"/>
</dbReference>
<evidence type="ECO:0000256" key="2">
    <source>
        <dbReference type="ARBA" id="ARBA00022723"/>
    </source>
</evidence>
<evidence type="ECO:0000313" key="6">
    <source>
        <dbReference type="EMBL" id="MFA0789282.1"/>
    </source>
</evidence>
<dbReference type="RefSeq" id="WP_299586706.1">
    <property type="nucleotide sequence ID" value="NZ_JBGMEL010000001.1"/>
</dbReference>
<dbReference type="InterPro" id="IPR011057">
    <property type="entry name" value="Mss4-like_sf"/>
</dbReference>
<name>A0ABV4NIA2_9GAMM</name>
<keyword evidence="2" id="KW-0479">Metal-binding</keyword>
<keyword evidence="3" id="KW-0862">Zinc</keyword>
<gene>
    <name evidence="6" type="ORF">ACCI51_01920</name>
</gene>
<evidence type="ECO:0000313" key="7">
    <source>
        <dbReference type="Proteomes" id="UP001569414"/>
    </source>
</evidence>
<keyword evidence="4" id="KW-0456">Lyase</keyword>
<keyword evidence="7" id="KW-1185">Reference proteome</keyword>
<reference evidence="6 7" key="1">
    <citation type="submission" date="2024-08" db="EMBL/GenBank/DDBJ databases">
        <authorList>
            <person name="Ishaq N."/>
        </authorList>
    </citation>
    <scope>NUCLEOTIDE SEQUENCE [LARGE SCALE GENOMIC DNA]</scope>
    <source>
        <strain evidence="6 7">JCM 30400</strain>
    </source>
</reference>
<protein>
    <submittedName>
        <fullName evidence="6">GFA family protein</fullName>
    </submittedName>
</protein>
<dbReference type="Pfam" id="PF04828">
    <property type="entry name" value="GFA"/>
    <property type="match status" value="1"/>
</dbReference>
<dbReference type="PROSITE" id="PS51891">
    <property type="entry name" value="CENP_V_GFA"/>
    <property type="match status" value="1"/>
</dbReference>
<organism evidence="6 7">
    <name type="scientific">Microbulbifer echini</name>
    <dbReference type="NCBI Taxonomy" id="1529067"/>
    <lineage>
        <taxon>Bacteria</taxon>
        <taxon>Pseudomonadati</taxon>
        <taxon>Pseudomonadota</taxon>
        <taxon>Gammaproteobacteria</taxon>
        <taxon>Cellvibrionales</taxon>
        <taxon>Microbulbiferaceae</taxon>
        <taxon>Microbulbifer</taxon>
    </lineage>
</organism>
<dbReference type="PANTHER" id="PTHR33337">
    <property type="entry name" value="GFA DOMAIN-CONTAINING PROTEIN"/>
    <property type="match status" value="1"/>
</dbReference>
<accession>A0ABV4NIA2</accession>
<evidence type="ECO:0000256" key="3">
    <source>
        <dbReference type="ARBA" id="ARBA00022833"/>
    </source>
</evidence>
<feature type="domain" description="CENP-V/GFA" evidence="5">
    <location>
        <begin position="7"/>
        <end position="120"/>
    </location>
</feature>
<sequence>MNESNQVQGSCLCGSVTIKAELPSSDLGVCHCSMCKKWSGGPLLAVDCQTSVEISGEEHVSVFDSSDWAERGFCSNCGSHLFYRLKETQQYSVPAGILDLPPGVAMTHQIFIDEKPGYYDFANETRNITGLELVTEFSGE</sequence>
<comment type="caution">
    <text evidence="6">The sequence shown here is derived from an EMBL/GenBank/DDBJ whole genome shotgun (WGS) entry which is preliminary data.</text>
</comment>
<dbReference type="SUPFAM" id="SSF51316">
    <property type="entry name" value="Mss4-like"/>
    <property type="match status" value="1"/>
</dbReference>
<dbReference type="InterPro" id="IPR006913">
    <property type="entry name" value="CENP-V/GFA"/>
</dbReference>
<evidence type="ECO:0000256" key="1">
    <source>
        <dbReference type="ARBA" id="ARBA00005495"/>
    </source>
</evidence>
<dbReference type="PANTHER" id="PTHR33337:SF40">
    <property type="entry name" value="CENP-V_GFA DOMAIN-CONTAINING PROTEIN-RELATED"/>
    <property type="match status" value="1"/>
</dbReference>
<evidence type="ECO:0000256" key="4">
    <source>
        <dbReference type="ARBA" id="ARBA00023239"/>
    </source>
</evidence>
<proteinExistence type="inferred from homology"/>
<dbReference type="Proteomes" id="UP001569414">
    <property type="component" value="Unassembled WGS sequence"/>
</dbReference>